<dbReference type="RefSeq" id="XP_023171884.1">
    <property type="nucleotide sequence ID" value="XM_023316116.2"/>
</dbReference>
<dbReference type="AlphaFoldDB" id="A0A6J1M4X6"/>
<protein>
    <submittedName>
        <fullName evidence="4">Uncharacterized protein LOC111600140</fullName>
    </submittedName>
</protein>
<sequence>MKFAACICLKLLEIVFTVAATILKKLSDRYSERLLTSNKKNLTEWMLLNTISLTKEADDFGDLAYIGYIYISIILLLARFKEKTRNYHITEIILLSFGVLFFTIQGLLIFGIIEELPDNILVFGYSLGAVTFLCAILFAIDLLFFKQMADPKNAMSQTDLERAIETSTKEVYQITNNAKVNQFEQCCHPTAAKNVKKLKYLRTDL</sequence>
<evidence type="ECO:0000256" key="2">
    <source>
        <dbReference type="SAM" id="SignalP"/>
    </source>
</evidence>
<reference evidence="4" key="1">
    <citation type="submission" date="2025-08" db="UniProtKB">
        <authorList>
            <consortium name="RefSeq"/>
        </authorList>
    </citation>
    <scope>IDENTIFICATION</scope>
    <source>
        <strain evidence="4">15085-1641.00</strain>
        <tissue evidence="4">Whole body</tissue>
    </source>
</reference>
<proteinExistence type="predicted"/>
<dbReference type="KEGG" id="dhe:111600140"/>
<feature type="transmembrane region" description="Helical" evidence="1">
    <location>
        <begin position="92"/>
        <end position="113"/>
    </location>
</feature>
<organism evidence="3 4">
    <name type="scientific">Drosophila hydei</name>
    <name type="common">Fruit fly</name>
    <dbReference type="NCBI Taxonomy" id="7224"/>
    <lineage>
        <taxon>Eukaryota</taxon>
        <taxon>Metazoa</taxon>
        <taxon>Ecdysozoa</taxon>
        <taxon>Arthropoda</taxon>
        <taxon>Hexapoda</taxon>
        <taxon>Insecta</taxon>
        <taxon>Pterygota</taxon>
        <taxon>Neoptera</taxon>
        <taxon>Endopterygota</taxon>
        <taxon>Diptera</taxon>
        <taxon>Brachycera</taxon>
        <taxon>Muscomorpha</taxon>
        <taxon>Ephydroidea</taxon>
        <taxon>Drosophilidae</taxon>
        <taxon>Drosophila</taxon>
    </lineage>
</organism>
<keyword evidence="2" id="KW-0732">Signal</keyword>
<dbReference type="OMA" id="NYHITEI"/>
<feature type="signal peptide" evidence="2">
    <location>
        <begin position="1"/>
        <end position="20"/>
    </location>
</feature>
<feature type="transmembrane region" description="Helical" evidence="1">
    <location>
        <begin position="63"/>
        <end position="80"/>
    </location>
</feature>
<feature type="chain" id="PRO_5026756020" evidence="2">
    <location>
        <begin position="21"/>
        <end position="205"/>
    </location>
</feature>
<gene>
    <name evidence="4" type="primary">LOC111600140</name>
</gene>
<keyword evidence="3" id="KW-1185">Reference proteome</keyword>
<keyword evidence="1" id="KW-0812">Transmembrane</keyword>
<evidence type="ECO:0000256" key="1">
    <source>
        <dbReference type="SAM" id="Phobius"/>
    </source>
</evidence>
<evidence type="ECO:0000313" key="3">
    <source>
        <dbReference type="Proteomes" id="UP000504633"/>
    </source>
</evidence>
<name>A0A6J1M4X6_DROHY</name>
<dbReference type="OrthoDB" id="8180835at2759"/>
<feature type="transmembrane region" description="Helical" evidence="1">
    <location>
        <begin position="125"/>
        <end position="145"/>
    </location>
</feature>
<dbReference type="GeneID" id="111600140"/>
<keyword evidence="1" id="KW-0472">Membrane</keyword>
<dbReference type="Proteomes" id="UP000504633">
    <property type="component" value="Unplaced"/>
</dbReference>
<evidence type="ECO:0000313" key="4">
    <source>
        <dbReference type="RefSeq" id="XP_023171884.1"/>
    </source>
</evidence>
<accession>A0A6J1M4X6</accession>
<keyword evidence="1" id="KW-1133">Transmembrane helix</keyword>